<feature type="region of interest" description="Disordered" evidence="1">
    <location>
        <begin position="818"/>
        <end position="839"/>
    </location>
</feature>
<dbReference type="eggNOG" id="COG1196">
    <property type="taxonomic scope" value="Bacteria"/>
</dbReference>
<gene>
    <name evidence="3" type="ordered locus">Apre_0398</name>
</gene>
<dbReference type="HOGENOM" id="CLU_271667_0_0_9"/>
<evidence type="ECO:0000256" key="1">
    <source>
        <dbReference type="SAM" id="MobiDB-lite"/>
    </source>
</evidence>
<dbReference type="KEGG" id="apr:Apre_0398"/>
<feature type="region of interest" description="Disordered" evidence="1">
    <location>
        <begin position="311"/>
        <end position="413"/>
    </location>
</feature>
<reference evidence="3 4" key="1">
    <citation type="journal article" date="2009" name="Stand. Genomic Sci.">
        <title>Complete genome sequence of Anaerococcus prevotii type strain (PC1).</title>
        <authorList>
            <person name="Labutti K."/>
            <person name="Pukall R."/>
            <person name="Steenblock K."/>
            <person name="Glavina Del Rio T."/>
            <person name="Tice H."/>
            <person name="Copeland A."/>
            <person name="Cheng J.F."/>
            <person name="Lucas S."/>
            <person name="Chen F."/>
            <person name="Nolan M."/>
            <person name="Bruce D."/>
            <person name="Goodwin L."/>
            <person name="Pitluck S."/>
            <person name="Ivanova N."/>
            <person name="Mavromatis K."/>
            <person name="Ovchinnikova G."/>
            <person name="Pati A."/>
            <person name="Chen A."/>
            <person name="Palaniappan K."/>
            <person name="Land M."/>
            <person name="Hauser L."/>
            <person name="Chang Y.J."/>
            <person name="Jeffries C.D."/>
            <person name="Chain P."/>
            <person name="Saunders E."/>
            <person name="Brettin T."/>
            <person name="Detter J.C."/>
            <person name="Han C."/>
            <person name="Goker M."/>
            <person name="Bristow J."/>
            <person name="Eisen J.A."/>
            <person name="Markowitz V."/>
            <person name="Hugenholtz P."/>
            <person name="Kyrpides N.C."/>
            <person name="Klenk H.P."/>
            <person name="Lapidus A."/>
        </authorList>
    </citation>
    <scope>NUCLEOTIDE SEQUENCE [LARGE SCALE GENOMIC DNA]</scope>
    <source>
        <strain evidence="4">ATCC 9321 / DSM 20548 / JCM 6508 / NCTC 11806 / PC1</strain>
    </source>
</reference>
<dbReference type="RefSeq" id="WP_015777360.1">
    <property type="nucleotide sequence ID" value="NC_013171.1"/>
</dbReference>
<feature type="compositionally biased region" description="Basic and acidic residues" evidence="1">
    <location>
        <begin position="113"/>
        <end position="142"/>
    </location>
</feature>
<dbReference type="GO" id="GO:0007004">
    <property type="term" value="P:telomere maintenance via telomerase"/>
    <property type="evidence" value="ECO:0007669"/>
    <property type="project" value="TreeGrafter"/>
</dbReference>
<dbReference type="STRING" id="525919.Apre_0398"/>
<feature type="compositionally biased region" description="Basic and acidic residues" evidence="1">
    <location>
        <begin position="179"/>
        <end position="201"/>
    </location>
</feature>
<name>C7RG36_ANAPD</name>
<feature type="signal peptide" evidence="2">
    <location>
        <begin position="1"/>
        <end position="29"/>
    </location>
</feature>
<feature type="region of interest" description="Disordered" evidence="1">
    <location>
        <begin position="882"/>
        <end position="916"/>
    </location>
</feature>
<dbReference type="Proteomes" id="UP000002294">
    <property type="component" value="Chromosome"/>
</dbReference>
<evidence type="ECO:0000313" key="4">
    <source>
        <dbReference type="Proteomes" id="UP000002294"/>
    </source>
</evidence>
<dbReference type="OrthoDB" id="1693293at2"/>
<dbReference type="SUPFAM" id="SSF57997">
    <property type="entry name" value="Tropomyosin"/>
    <property type="match status" value="1"/>
</dbReference>
<organism evidence="3 4">
    <name type="scientific">Anaerococcus prevotii (strain ATCC 9321 / DSM 20548 / JCM 6508 / NCTC 11806 / PC1)</name>
    <name type="common">Peptostreptococcus prevotii</name>
    <name type="synonym">Peptococcus prevotii</name>
    <dbReference type="NCBI Taxonomy" id="525919"/>
    <lineage>
        <taxon>Bacteria</taxon>
        <taxon>Bacillati</taxon>
        <taxon>Bacillota</taxon>
        <taxon>Tissierellia</taxon>
        <taxon>Tissierellales</taxon>
        <taxon>Peptoniphilaceae</taxon>
        <taxon>Anaerococcus</taxon>
    </lineage>
</organism>
<feature type="compositionally biased region" description="Basic and acidic residues" evidence="1">
    <location>
        <begin position="311"/>
        <end position="378"/>
    </location>
</feature>
<evidence type="ECO:0000256" key="2">
    <source>
        <dbReference type="SAM" id="SignalP"/>
    </source>
</evidence>
<feature type="compositionally biased region" description="Basic and acidic residues" evidence="1">
    <location>
        <begin position="385"/>
        <end position="413"/>
    </location>
</feature>
<keyword evidence="2" id="KW-0732">Signal</keyword>
<dbReference type="GO" id="GO:0003691">
    <property type="term" value="F:double-stranded telomeric DNA binding"/>
    <property type="evidence" value="ECO:0007669"/>
    <property type="project" value="TreeGrafter"/>
</dbReference>
<keyword evidence="4" id="KW-1185">Reference proteome</keyword>
<feature type="compositionally biased region" description="Basic and acidic residues" evidence="1">
    <location>
        <begin position="153"/>
        <end position="171"/>
    </location>
</feature>
<feature type="compositionally biased region" description="Basic and acidic residues" evidence="1">
    <location>
        <begin position="53"/>
        <end position="63"/>
    </location>
</feature>
<feature type="compositionally biased region" description="Basic and acidic residues" evidence="1">
    <location>
        <begin position="74"/>
        <end position="102"/>
    </location>
</feature>
<dbReference type="GO" id="GO:0006302">
    <property type="term" value="P:double-strand break repair"/>
    <property type="evidence" value="ECO:0007669"/>
    <property type="project" value="TreeGrafter"/>
</dbReference>
<dbReference type="GO" id="GO:0043047">
    <property type="term" value="F:single-stranded telomeric DNA binding"/>
    <property type="evidence" value="ECO:0007669"/>
    <property type="project" value="TreeGrafter"/>
</dbReference>
<feature type="region of interest" description="Disordered" evidence="1">
    <location>
        <begin position="29"/>
        <end position="201"/>
    </location>
</feature>
<feature type="compositionally biased region" description="Polar residues" evidence="1">
    <location>
        <begin position="143"/>
        <end position="152"/>
    </location>
</feature>
<dbReference type="GO" id="GO:0051880">
    <property type="term" value="F:G-quadruplex DNA binding"/>
    <property type="evidence" value="ECO:0007669"/>
    <property type="project" value="TreeGrafter"/>
</dbReference>
<dbReference type="PANTHER" id="PTHR18867:SF12">
    <property type="entry name" value="DNA REPAIR PROTEIN RAD50"/>
    <property type="match status" value="1"/>
</dbReference>
<dbReference type="PANTHER" id="PTHR18867">
    <property type="entry name" value="RAD50"/>
    <property type="match status" value="1"/>
</dbReference>
<evidence type="ECO:0000313" key="3">
    <source>
        <dbReference type="EMBL" id="ACV28447.1"/>
    </source>
</evidence>
<feature type="compositionally biased region" description="Basic and acidic residues" evidence="1">
    <location>
        <begin position="29"/>
        <end position="46"/>
    </location>
</feature>
<feature type="compositionally biased region" description="Basic and acidic residues" evidence="1">
    <location>
        <begin position="904"/>
        <end position="916"/>
    </location>
</feature>
<feature type="compositionally biased region" description="Basic and acidic residues" evidence="1">
    <location>
        <begin position="882"/>
        <end position="893"/>
    </location>
</feature>
<sequence>MNKKDFTKMALIMALSTSLFSLSPVKAHAEGENLDSGSKDVRQENKSEEEELREILQEAKEELDNSETSLNDSGNEKALNDKAIGEKESDLKNKDDQKKSLEEDLDNSLVQKIKGEEDKIEKDKAELQKTEVENKEINEELIHTNNESQAYKNQKEEDLGKLEEYKKGFREEDLEDDREEARKSVETEKSAKEKLEKTKEELKTTDKNIKEINDKKKLAQEKLLQKEEEIEGLNKQIGEKEKSLAEKKKALEEKEITSEEYGKLSQEIEDLKKDASKKQDEINNLSKEIDQVQEQISDAEEKIRRINEANGKDEIIKDLEDQKNQKLKEKTSLEEENKNLDKEIEELSNKEKKFDQKKATDELEKQNLEQNLTEKEKAFNTNKTMADKTSKELEEKKTELSKVKDKLSSPLSEEEKAEAIKQWEKGSVGFFEANGSYDALDVFKKEVPYDNFYDTGANSAAYIEANKIYTKDDSRDLDRMKASIDAIEKLNKIRQEKGGIDGRKLSIVGISDFEMAVAQANANYSQNRSHAKQYNPPFENLYWSTNPSVDDALEGWYSEDVLFKELRKRGYKSKSEMTQALNSDEGLREELEKAGFENLQVGHYTNIVDHLMWPEKWSMRDSKAAGYAIRPSNLYKPMYEAEVHSLVLNHREGQEDRSLVYSVEEYKEKFNKYYEDLKARMEGKRVITEEDEKSLQILENEVKSLEEKVKSLNDKLATSIKEVEDAELALKNKSSEIQGLDQSIEELKKDLGAKEAIKEDNSKSIETLDQGIKELEVKIEDYKKSDNKDQVPSSELEKAIKEKKNILEEKETSLASLKEDQKNINQKIQDDNNKLSSLDKERLDLENSIKGLEAELSDGKVKLEESKKDLGKINESLKDLDRESESLADRKNQLETVLEESQDDLDKKTRDREAKEEKLKNTLEKIELINSLEEAIKKADDKIKALEERKIEVSNKKTQNEAKIKSLEEKIEEGKKDLEALREINLDDYDSLKGEEDLRETYERIEEIKQEKKILEKTLAELKDKGEELSEKYDKDRKVYAEKLAIYKKAKENLETYKKKHRPLPIIPQLPNNSNTGKYGKDEEFTYDIEAIKEILEEIKRDFAFNEFENGDKDQNDKEIKGEKELSFMERILRDIYYYNIDSIDRISLENLNSKEDFVEALLTNIDDKSKLSLKIADSDLDVDQKLRNEKKTLIKDIEVLIWENEAEDKNRADFVIGDKYFILEGSHINNEEFFERLDTLIDSIKRELNYQAEDLDESLIKKRDEANITLRASESIINNFPNLRKAMGEKLSSLILRSRFLIKKADFILKNKN</sequence>
<protein>
    <submittedName>
        <fullName evidence="3">Chromosome segregation ATPase-like protein</fullName>
    </submittedName>
</protein>
<dbReference type="EMBL" id="CP001708">
    <property type="protein sequence ID" value="ACV28447.1"/>
    <property type="molecule type" value="Genomic_DNA"/>
</dbReference>
<dbReference type="GO" id="GO:0000722">
    <property type="term" value="P:telomere maintenance via recombination"/>
    <property type="evidence" value="ECO:0007669"/>
    <property type="project" value="TreeGrafter"/>
</dbReference>
<accession>C7RG36</accession>
<proteinExistence type="predicted"/>
<feature type="chain" id="PRO_5002983495" evidence="2">
    <location>
        <begin position="30"/>
        <end position="1314"/>
    </location>
</feature>